<keyword evidence="3" id="KW-1185">Reference proteome</keyword>
<accession>A0A173ME50</accession>
<dbReference type="KEGG" id="fln:FLA_1723"/>
<dbReference type="STRING" id="477680.SAMN05421788_108141"/>
<dbReference type="OrthoDB" id="9812256at2"/>
<feature type="signal peptide" evidence="1">
    <location>
        <begin position="1"/>
        <end position="22"/>
    </location>
</feature>
<dbReference type="EMBL" id="FTOR01000008">
    <property type="protein sequence ID" value="SIT28825.1"/>
    <property type="molecule type" value="Genomic_DNA"/>
</dbReference>
<evidence type="ECO:0000313" key="2">
    <source>
        <dbReference type="EMBL" id="SIT28825.1"/>
    </source>
</evidence>
<feature type="chain" id="PRO_5030022826" evidence="1">
    <location>
        <begin position="23"/>
        <end position="337"/>
    </location>
</feature>
<sequence length="337" mass="37370">MRTVLKAFTLCISMALSVAAMAQNDVILDNAIANPVQEYSALAMVGKKLLLVPQYPLDNNTYTVKACLDAKKAAGKKTLKQRNFTTVTITHLSPVLSAINSKGKIYQGFEAANAVGNTIFFSIETDESADSCYLIKGYLHKDTIALDARFIQGIAKVKCDGNIVDNAGFESLTYHPASGKLLAVFEFTNVANVQKTPVAFLVDTSLQNNTIQPVYIQEPVPFRITDVYTAADGNMYAINFWWAGEYNDYFACNKNTPLPVADSSAFTNVKNKGNCYGRILQMQLSNHTLSWTPVKEIGYDGYNWEGIVLYKNKFIIISDANKGKYQEKTTHMRVLKK</sequence>
<evidence type="ECO:0000313" key="3">
    <source>
        <dbReference type="Proteomes" id="UP000186917"/>
    </source>
</evidence>
<dbReference type="AlphaFoldDB" id="A0A173ME50"/>
<gene>
    <name evidence="2" type="ORF">SAMN05421788_108141</name>
</gene>
<organism evidence="2 3">
    <name type="scientific">Filimonas lacunae</name>
    <dbReference type="NCBI Taxonomy" id="477680"/>
    <lineage>
        <taxon>Bacteria</taxon>
        <taxon>Pseudomonadati</taxon>
        <taxon>Bacteroidota</taxon>
        <taxon>Chitinophagia</taxon>
        <taxon>Chitinophagales</taxon>
        <taxon>Chitinophagaceae</taxon>
        <taxon>Filimonas</taxon>
    </lineage>
</organism>
<evidence type="ECO:0000256" key="1">
    <source>
        <dbReference type="SAM" id="SignalP"/>
    </source>
</evidence>
<reference evidence="3" key="1">
    <citation type="submission" date="2017-01" db="EMBL/GenBank/DDBJ databases">
        <authorList>
            <person name="Varghese N."/>
            <person name="Submissions S."/>
        </authorList>
    </citation>
    <scope>NUCLEOTIDE SEQUENCE [LARGE SCALE GENOMIC DNA]</scope>
    <source>
        <strain evidence="3">DSM 21054</strain>
    </source>
</reference>
<keyword evidence="1" id="KW-0732">Signal</keyword>
<protein>
    <submittedName>
        <fullName evidence="2">Uncharacterized protein</fullName>
    </submittedName>
</protein>
<dbReference type="RefSeq" id="WP_076381169.1">
    <property type="nucleotide sequence ID" value="NZ_AP017422.1"/>
</dbReference>
<name>A0A173ME50_9BACT</name>
<proteinExistence type="predicted"/>
<dbReference type="Proteomes" id="UP000186917">
    <property type="component" value="Unassembled WGS sequence"/>
</dbReference>